<comment type="caution">
    <text evidence="2">The sequence shown here is derived from an EMBL/GenBank/DDBJ whole genome shotgun (WGS) entry which is preliminary data.</text>
</comment>
<accession>A0ABD3B3D4</accession>
<feature type="compositionally biased region" description="Polar residues" evidence="1">
    <location>
        <begin position="267"/>
        <end position="279"/>
    </location>
</feature>
<dbReference type="Proteomes" id="UP001630127">
    <property type="component" value="Unassembled WGS sequence"/>
</dbReference>
<dbReference type="AlphaFoldDB" id="A0ABD3B3D4"/>
<proteinExistence type="predicted"/>
<feature type="region of interest" description="Disordered" evidence="1">
    <location>
        <begin position="58"/>
        <end position="114"/>
    </location>
</feature>
<sequence>MSRHEGQLYPKIMAILEKSKTQQNDCIPIYSGNQRSRERPESYVDDFYSKETCMRSYEPSLHPVNGPGLSDKTNMRDIMPPNYGRDPGRPKKARRRQLDEENNKNNSVKNMLSKKRGKVKCSSCHQFDGHNRLRCPTKAREIELEVAENQVQDGVEVPPSTSDVEATTDAVEVPPTAEVEEATTAVVEVPVGGVVMRSSTTIVEVETAGRAVNVKEVKGERATKKRKYGIYRKYVGHTKANYPHADPYRGELCFKYKVPPPKKAKVQSSTTTTSQNYDLTPTPHFPSLPESTKMVNLGTSQLASAAYMWKRQRCVNLSSLLAVVGHSSQSGVETVRLLDNSTKL</sequence>
<evidence type="ECO:0000313" key="3">
    <source>
        <dbReference type="Proteomes" id="UP001630127"/>
    </source>
</evidence>
<evidence type="ECO:0000256" key="1">
    <source>
        <dbReference type="SAM" id="MobiDB-lite"/>
    </source>
</evidence>
<reference evidence="2 3" key="1">
    <citation type="submission" date="2024-11" db="EMBL/GenBank/DDBJ databases">
        <title>A near-complete genome assembly of Cinchona calisaya.</title>
        <authorList>
            <person name="Lian D.C."/>
            <person name="Zhao X.W."/>
            <person name="Wei L."/>
        </authorList>
    </citation>
    <scope>NUCLEOTIDE SEQUENCE [LARGE SCALE GENOMIC DNA]</scope>
    <source>
        <tissue evidence="2">Nenye</tissue>
    </source>
</reference>
<feature type="region of interest" description="Disordered" evidence="1">
    <location>
        <begin position="263"/>
        <end position="290"/>
    </location>
</feature>
<evidence type="ECO:0000313" key="2">
    <source>
        <dbReference type="EMBL" id="KAL3538067.1"/>
    </source>
</evidence>
<organism evidence="2 3">
    <name type="scientific">Cinchona calisaya</name>
    <dbReference type="NCBI Taxonomy" id="153742"/>
    <lineage>
        <taxon>Eukaryota</taxon>
        <taxon>Viridiplantae</taxon>
        <taxon>Streptophyta</taxon>
        <taxon>Embryophyta</taxon>
        <taxon>Tracheophyta</taxon>
        <taxon>Spermatophyta</taxon>
        <taxon>Magnoliopsida</taxon>
        <taxon>eudicotyledons</taxon>
        <taxon>Gunneridae</taxon>
        <taxon>Pentapetalae</taxon>
        <taxon>asterids</taxon>
        <taxon>lamiids</taxon>
        <taxon>Gentianales</taxon>
        <taxon>Rubiaceae</taxon>
        <taxon>Cinchonoideae</taxon>
        <taxon>Cinchoneae</taxon>
        <taxon>Cinchona</taxon>
    </lineage>
</organism>
<dbReference type="EMBL" id="JBJUIK010000001">
    <property type="protein sequence ID" value="KAL3538067.1"/>
    <property type="molecule type" value="Genomic_DNA"/>
</dbReference>
<keyword evidence="3" id="KW-1185">Reference proteome</keyword>
<name>A0ABD3B3D4_9GENT</name>
<gene>
    <name evidence="2" type="ORF">ACH5RR_001433</name>
</gene>
<protein>
    <submittedName>
        <fullName evidence="2">Uncharacterized protein</fullName>
    </submittedName>
</protein>